<protein>
    <submittedName>
        <fullName evidence="1">Uncharacterized protein</fullName>
    </submittedName>
</protein>
<name>A0ACD5Y6L8_AVESA</name>
<dbReference type="Proteomes" id="UP001732700">
    <property type="component" value="Chromosome 5D"/>
</dbReference>
<proteinExistence type="predicted"/>
<sequence>MMCSRLPPAPCNPQTNTSDTKIFPRFPPSNTQDVHHHHPTMLLDSQQERRSSEGSFTWMEDGRGAQPSVSMARTASSEGTAVDLDLLEQLLSGDNGWLEVATNASRSPSYFASPSTFLSDATTTTTAPPASANNTFWMQPSSTFRQRLNQALNFIKETQSDTDVLVQLWLPVKGNDGQLVLTTSEQPFSLDKTSESLTRFRDVSTKYLFSADVASESSPVGLPGRVFIGKLPEWSPDVRYFTRYEYPRVNDAQSLNVHGTMGLPVFEQGNYTCLGVMELIMTRQKLNFTSEINNICNALQAVNLRSTEVSSVPRTKLNSASYRDALPEILEVLRAACITHRLPLAQTWVTCAQQEKRGSRHSDENYRYCISTIDAASYVNGPQMQNFHDACSDHHLLRGQGVAGKAFTTNQPCFLPDIGSSTKLEYPLSHHAKIFNLKGAVAIRLRCTRTGTADFVLEFFLPTDCEALEEQKTVLDSLSVTMRSACQTLRVVTDKEMEDEAMLEMNELNSFGPQGKNTVEELSFGDKATEHREEASWTSLAGYSQKESDLAEQSIHGGQGSSLAGNQTSAQGSKGKRRTKTEKTVSLQVLRQYFAGSLKDAAKSLGVCPTTLKRICRTHGINRWPSRKIKKVDHSLRKLQQIIDSVHGGETAFQLNTLYKDLTNTSVSSDNNLSGSITVPPTQQTNLNDIEKHRQHRLGNNVPSTSHSHSSCSQSSDSSPSCSGGATQHQPLAGVDLMKSGSPVDHSPVQTLQTENGTLNGHFSVQEAPRDIVHNGNQETIGGQHYSQSLSPPKQNTDVDMRVKATFGSEKVRFRLKPECGFQELKQEMARRLSIVDTSSMIVKYLDDDSEWVLMTCDADLQECLHVYKLANIQTVKVSVHQAVSPETRVTIGHTGLS</sequence>
<accession>A0ACD5Y6L8</accession>
<evidence type="ECO:0000313" key="2">
    <source>
        <dbReference type="Proteomes" id="UP001732700"/>
    </source>
</evidence>
<organism evidence="1 2">
    <name type="scientific">Avena sativa</name>
    <name type="common">Oat</name>
    <dbReference type="NCBI Taxonomy" id="4498"/>
    <lineage>
        <taxon>Eukaryota</taxon>
        <taxon>Viridiplantae</taxon>
        <taxon>Streptophyta</taxon>
        <taxon>Embryophyta</taxon>
        <taxon>Tracheophyta</taxon>
        <taxon>Spermatophyta</taxon>
        <taxon>Magnoliopsida</taxon>
        <taxon>Liliopsida</taxon>
        <taxon>Poales</taxon>
        <taxon>Poaceae</taxon>
        <taxon>BOP clade</taxon>
        <taxon>Pooideae</taxon>
        <taxon>Poodae</taxon>
        <taxon>Poeae</taxon>
        <taxon>Poeae Chloroplast Group 1 (Aveneae type)</taxon>
        <taxon>Aveninae</taxon>
        <taxon>Avena</taxon>
    </lineage>
</organism>
<dbReference type="EnsemblPlants" id="AVESA.00010b.r2.5DG0950870.1">
    <property type="protein sequence ID" value="AVESA.00010b.r2.5DG0950870.1.CDS"/>
    <property type="gene ID" value="AVESA.00010b.r2.5DG0950870"/>
</dbReference>
<reference evidence="1" key="2">
    <citation type="submission" date="2025-09" db="UniProtKB">
        <authorList>
            <consortium name="EnsemblPlants"/>
        </authorList>
    </citation>
    <scope>IDENTIFICATION</scope>
</reference>
<keyword evidence="2" id="KW-1185">Reference proteome</keyword>
<reference evidence="1" key="1">
    <citation type="submission" date="2021-05" db="EMBL/GenBank/DDBJ databases">
        <authorList>
            <person name="Scholz U."/>
            <person name="Mascher M."/>
            <person name="Fiebig A."/>
        </authorList>
    </citation>
    <scope>NUCLEOTIDE SEQUENCE [LARGE SCALE GENOMIC DNA]</scope>
</reference>
<evidence type="ECO:0000313" key="1">
    <source>
        <dbReference type="EnsemblPlants" id="AVESA.00010b.r2.5DG0950870.1.CDS"/>
    </source>
</evidence>